<name>V4K7U7_EUTSA</name>
<gene>
    <name evidence="1" type="ORF">EUTSA_v10009543mg</name>
</gene>
<dbReference type="AlphaFoldDB" id="V4K7U7"/>
<dbReference type="Gramene" id="ESQ33695">
    <property type="protein sequence ID" value="ESQ33695"/>
    <property type="gene ID" value="EUTSA_v10009543mg"/>
</dbReference>
<dbReference type="Proteomes" id="UP000030689">
    <property type="component" value="Unassembled WGS sequence"/>
</dbReference>
<dbReference type="KEGG" id="eus:EUTSA_v10009543mg"/>
<dbReference type="EMBL" id="KI517683">
    <property type="protein sequence ID" value="ESQ33695.1"/>
    <property type="molecule type" value="Genomic_DNA"/>
</dbReference>
<reference evidence="1 2" key="1">
    <citation type="journal article" date="2013" name="Front. Plant Sci.">
        <title>The Reference Genome of the Halophytic Plant Eutrema salsugineum.</title>
        <authorList>
            <person name="Yang R."/>
            <person name="Jarvis D.E."/>
            <person name="Chen H."/>
            <person name="Beilstein M.A."/>
            <person name="Grimwood J."/>
            <person name="Jenkins J."/>
            <person name="Shu S."/>
            <person name="Prochnik S."/>
            <person name="Xin M."/>
            <person name="Ma C."/>
            <person name="Schmutz J."/>
            <person name="Wing R.A."/>
            <person name="Mitchell-Olds T."/>
            <person name="Schumaker K.S."/>
            <person name="Wang X."/>
        </authorList>
    </citation>
    <scope>NUCLEOTIDE SEQUENCE [LARGE SCALE GENOMIC DNA]</scope>
</reference>
<organism evidence="1 2">
    <name type="scientific">Eutrema salsugineum</name>
    <name type="common">Saltwater cress</name>
    <name type="synonym">Sisymbrium salsugineum</name>
    <dbReference type="NCBI Taxonomy" id="72664"/>
    <lineage>
        <taxon>Eukaryota</taxon>
        <taxon>Viridiplantae</taxon>
        <taxon>Streptophyta</taxon>
        <taxon>Embryophyta</taxon>
        <taxon>Tracheophyta</taxon>
        <taxon>Spermatophyta</taxon>
        <taxon>Magnoliopsida</taxon>
        <taxon>eudicotyledons</taxon>
        <taxon>Gunneridae</taxon>
        <taxon>Pentapetalae</taxon>
        <taxon>rosids</taxon>
        <taxon>malvids</taxon>
        <taxon>Brassicales</taxon>
        <taxon>Brassicaceae</taxon>
        <taxon>Eutremeae</taxon>
        <taxon>Eutrema</taxon>
    </lineage>
</organism>
<protein>
    <submittedName>
        <fullName evidence="1">Uncharacterized protein</fullName>
    </submittedName>
</protein>
<evidence type="ECO:0000313" key="1">
    <source>
        <dbReference type="EMBL" id="ESQ33695.1"/>
    </source>
</evidence>
<feature type="non-terminal residue" evidence="1">
    <location>
        <position position="1"/>
    </location>
</feature>
<accession>V4K7U7</accession>
<sequence>VSVFVDYVEDLDVNDAKKSSRYDPPTEQVRIIYQTLSEAKPSQIHVKESKLVLAVTACDF</sequence>
<keyword evidence="2" id="KW-1185">Reference proteome</keyword>
<proteinExistence type="predicted"/>
<evidence type="ECO:0000313" key="2">
    <source>
        <dbReference type="Proteomes" id="UP000030689"/>
    </source>
</evidence>